<keyword evidence="2" id="KW-1185">Reference proteome</keyword>
<sequence>MAKKKVSLRNGASAAEVLDVARAALERKDYLWVPQDSTKAEAHQGGKEVKRKAFTYKLRLGLEVHGRELVMHNISNGVGMSGPGVTWVRLRMAGATKAVKHALQDAKLT</sequence>
<dbReference type="RefSeq" id="WP_344432098.1">
    <property type="nucleotide sequence ID" value="NZ_BAAANN010000078.1"/>
</dbReference>
<organism evidence="1 2">
    <name type="scientific">Amycolatopsis minnesotensis</name>
    <dbReference type="NCBI Taxonomy" id="337894"/>
    <lineage>
        <taxon>Bacteria</taxon>
        <taxon>Bacillati</taxon>
        <taxon>Actinomycetota</taxon>
        <taxon>Actinomycetes</taxon>
        <taxon>Pseudonocardiales</taxon>
        <taxon>Pseudonocardiaceae</taxon>
        <taxon>Amycolatopsis</taxon>
    </lineage>
</organism>
<reference evidence="2" key="1">
    <citation type="journal article" date="2019" name="Int. J. Syst. Evol. Microbiol.">
        <title>The Global Catalogue of Microorganisms (GCM) 10K type strain sequencing project: providing services to taxonomists for standard genome sequencing and annotation.</title>
        <authorList>
            <consortium name="The Broad Institute Genomics Platform"/>
            <consortium name="The Broad Institute Genome Sequencing Center for Infectious Disease"/>
            <person name="Wu L."/>
            <person name="Ma J."/>
        </authorList>
    </citation>
    <scope>NUCLEOTIDE SEQUENCE [LARGE SCALE GENOMIC DNA]</scope>
    <source>
        <strain evidence="2">JCM 14545</strain>
    </source>
</reference>
<name>A0ABP5E9Z4_9PSEU</name>
<gene>
    <name evidence="1" type="ORF">GCM10009754_86990</name>
</gene>
<evidence type="ECO:0000313" key="2">
    <source>
        <dbReference type="Proteomes" id="UP001501116"/>
    </source>
</evidence>
<protein>
    <submittedName>
        <fullName evidence="1">Uncharacterized protein</fullName>
    </submittedName>
</protein>
<dbReference type="Proteomes" id="UP001501116">
    <property type="component" value="Unassembled WGS sequence"/>
</dbReference>
<dbReference type="EMBL" id="BAAANN010000078">
    <property type="protein sequence ID" value="GAA1994229.1"/>
    <property type="molecule type" value="Genomic_DNA"/>
</dbReference>
<comment type="caution">
    <text evidence="1">The sequence shown here is derived from an EMBL/GenBank/DDBJ whole genome shotgun (WGS) entry which is preliminary data.</text>
</comment>
<accession>A0ABP5E9Z4</accession>
<proteinExistence type="predicted"/>
<evidence type="ECO:0000313" key="1">
    <source>
        <dbReference type="EMBL" id="GAA1994229.1"/>
    </source>
</evidence>